<feature type="compositionally biased region" description="Acidic residues" evidence="5">
    <location>
        <begin position="158"/>
        <end position="172"/>
    </location>
</feature>
<protein>
    <recommendedName>
        <fullName evidence="6">Chromatin assembly factor 1 subunit A dimerization domain-containing protein</fullName>
    </recommendedName>
</protein>
<dbReference type="EMBL" id="QXFU01000176">
    <property type="protein sequence ID" value="KAE9041339.1"/>
    <property type="molecule type" value="Genomic_DNA"/>
</dbReference>
<reference evidence="10 12" key="1">
    <citation type="submission" date="2018-09" db="EMBL/GenBank/DDBJ databases">
        <title>Genomic investigation of the strawberry pathogen Phytophthora fragariae indicates pathogenicity is determined by transcriptional variation in three key races.</title>
        <authorList>
            <person name="Adams T.M."/>
            <person name="Armitage A.D."/>
            <person name="Sobczyk M.K."/>
            <person name="Bates H.J."/>
            <person name="Dunwell J.M."/>
            <person name="Nellist C.F."/>
            <person name="Harrison R.J."/>
        </authorList>
    </citation>
    <scope>NUCLEOTIDE SEQUENCE [LARGE SCALE GENOMIC DNA]</scope>
    <source>
        <strain evidence="8 10">SCRP249</strain>
        <strain evidence="7 12">SCRP324</strain>
        <strain evidence="9 11">SCRP333</strain>
    </source>
</reference>
<proteinExistence type="predicted"/>
<evidence type="ECO:0000256" key="4">
    <source>
        <dbReference type="ARBA" id="ARBA00023242"/>
    </source>
</evidence>
<accession>A0A6A3NU02</accession>
<feature type="compositionally biased region" description="Basic and acidic residues" evidence="5">
    <location>
        <begin position="532"/>
        <end position="574"/>
    </location>
</feature>
<keyword evidence="11" id="KW-1185">Reference proteome</keyword>
<keyword evidence="4" id="KW-0539">Nucleus</keyword>
<evidence type="ECO:0000313" key="12">
    <source>
        <dbReference type="Proteomes" id="UP000435112"/>
    </source>
</evidence>
<keyword evidence="3" id="KW-0234">DNA repair</keyword>
<comment type="subcellular location">
    <subcellularLocation>
        <location evidence="1">Nucleus</location>
    </subcellularLocation>
</comment>
<dbReference type="EMBL" id="QXFV01000139">
    <property type="protein sequence ID" value="KAE9048929.1"/>
    <property type="molecule type" value="Genomic_DNA"/>
</dbReference>
<evidence type="ECO:0000256" key="3">
    <source>
        <dbReference type="ARBA" id="ARBA00023204"/>
    </source>
</evidence>
<evidence type="ECO:0000313" key="10">
    <source>
        <dbReference type="Proteomes" id="UP000429607"/>
    </source>
</evidence>
<feature type="compositionally biased region" description="Basic and acidic residues" evidence="5">
    <location>
        <begin position="59"/>
        <end position="71"/>
    </location>
</feature>
<feature type="region of interest" description="Disordered" evidence="5">
    <location>
        <begin position="1"/>
        <end position="230"/>
    </location>
</feature>
<sequence>MTEQKKGPQQASIVSFFSPKKAGENDVEAELKSIAAKRPRVTSPAAKTEAVAANSSGKAGEEGAKTEENQPKKKTKPRAKTPAKSKAKAKTKASPKPKKKKKTPRFISPHAVVDDEDEDDLDDDEDVFNTPEARRARAELETGGETVPAGAPISDDTVVNEEDIVDVSEGDDATVKGKEEGDDESDEKDGKAEEGVVDLTTASASADEGAAKAGAENGKNEKEQVKMVKSPVPRAPAAKNLKAAKTPTKRQQKMKEKAEVKVAPVEPLNPKIQARVDTYNLKTEELTKQFTELLHSKQDSDAVMQDIFGAALDCDLDITIDQDKARHALAETWQKLRDHANSTSNVAEAAVAPSSVEFPHEVKCLIVKGIQGRTSSLSVVSGELLASFKREIEADDVNMEADATTENTGIADPGAVDRAASLAMEMEIKMLAQRTPHGVRPAKANVFEDTSVGAMWVWEVGNPEKYFVDDAQKIIKRMRKHRKRLGQQLKTLARVVQLLHQKPVDEAKVSAEEAKIGKFGFTVDAEVQKVKDRGSKEQEKLQAAEEKKRHGLERKQAKDEEKRKREREEKEKKAQSSKRQKQFVSYFVPSSLGPDSAAAIGAGSSAATIDMTDDQDAESISGSCESRSAMIDRMDATFSFLGSGDASSEASSGSQQSIFSSFKDRRGAAKNEADKSSPNGWSAQRFRDPKLGAMKLLQFYENVRPAYYGTFSTKSRVFRGGRRPLAQYAKLDYSVDSDDEWEEEEPGESLSDADDDADESDEDNLDYEDQWLAYEDEVDYMDGASADDEPMDRSEQQSSPTKHKLPSQLQKKRAKAKAVKPAKLEPQIVGPFWCNQSSSATCVEGHFDGLVGELLCEPVFESALMRKAREYEAEQKRLEALRQEQQRKKEQQQEEEKKKAEQKKAQEAKEATKKAATAPTTDSVPAVAAQMTEKSKTPKAKSQKTTPPKTKTPTKQPVASSSTTPAKSTPAAVAATPSPAKAVKPIDSWFKKVEGPVSAPPQSQQQDEQKKPKEGSVEVVSVD</sequence>
<evidence type="ECO:0000259" key="6">
    <source>
        <dbReference type="Pfam" id="PF12253"/>
    </source>
</evidence>
<dbReference type="GO" id="GO:0006281">
    <property type="term" value="P:DNA repair"/>
    <property type="evidence" value="ECO:0007669"/>
    <property type="project" value="UniProtKB-KW"/>
</dbReference>
<dbReference type="PANTHER" id="PTHR15272:SF0">
    <property type="entry name" value="CHROMATIN ASSEMBLY FACTOR 1 SUBUNIT A"/>
    <property type="match status" value="1"/>
</dbReference>
<feature type="compositionally biased region" description="Acidic residues" evidence="5">
    <location>
        <begin position="736"/>
        <end position="790"/>
    </location>
</feature>
<feature type="compositionally biased region" description="Basic residues" evidence="5">
    <location>
        <begin position="801"/>
        <end position="820"/>
    </location>
</feature>
<feature type="domain" description="Chromatin assembly factor 1 subunit A dimerization" evidence="6">
    <location>
        <begin position="695"/>
        <end position="764"/>
    </location>
</feature>
<comment type="caution">
    <text evidence="8">The sequence shown here is derived from an EMBL/GenBank/DDBJ whole genome shotgun (WGS) entry which is preliminary data.</text>
</comment>
<evidence type="ECO:0000313" key="7">
    <source>
        <dbReference type="EMBL" id="KAE9041339.1"/>
    </source>
</evidence>
<dbReference type="Pfam" id="PF12253">
    <property type="entry name" value="CAF1A_dimeriz"/>
    <property type="match status" value="1"/>
</dbReference>
<feature type="region of interest" description="Disordered" evidence="5">
    <location>
        <begin position="882"/>
        <end position="1023"/>
    </location>
</feature>
<feature type="compositionally biased region" description="Basic and acidic residues" evidence="5">
    <location>
        <begin position="662"/>
        <end position="675"/>
    </location>
</feature>
<evidence type="ECO:0000313" key="9">
    <source>
        <dbReference type="EMBL" id="KAE9353432.1"/>
    </source>
</evidence>
<feature type="region of interest" description="Disordered" evidence="5">
    <location>
        <begin position="532"/>
        <end position="581"/>
    </location>
</feature>
<dbReference type="GO" id="GO:0006334">
    <property type="term" value="P:nucleosome assembly"/>
    <property type="evidence" value="ECO:0007669"/>
    <property type="project" value="TreeGrafter"/>
</dbReference>
<evidence type="ECO:0000256" key="5">
    <source>
        <dbReference type="SAM" id="MobiDB-lite"/>
    </source>
</evidence>
<dbReference type="PANTHER" id="PTHR15272">
    <property type="entry name" value="CHROMATIN ASSEMBLY FACTOR 1 SUBUNIT A CAF-1 SUBUNIT A"/>
    <property type="match status" value="1"/>
</dbReference>
<keyword evidence="2" id="KW-0227">DNA damage</keyword>
<feature type="compositionally biased region" description="Low complexity" evidence="5">
    <location>
        <begin position="643"/>
        <end position="661"/>
    </location>
</feature>
<gene>
    <name evidence="8" type="ORF">PR001_g3640</name>
    <name evidence="7" type="ORF">PR002_g4506</name>
    <name evidence="9" type="ORF">PR003_g3877</name>
</gene>
<evidence type="ECO:0000256" key="2">
    <source>
        <dbReference type="ARBA" id="ARBA00022763"/>
    </source>
</evidence>
<dbReference type="Proteomes" id="UP000429607">
    <property type="component" value="Unassembled WGS sequence"/>
</dbReference>
<dbReference type="AlphaFoldDB" id="A0A6A3NU02"/>
<organism evidence="8 10">
    <name type="scientific">Phytophthora rubi</name>
    <dbReference type="NCBI Taxonomy" id="129364"/>
    <lineage>
        <taxon>Eukaryota</taxon>
        <taxon>Sar</taxon>
        <taxon>Stramenopiles</taxon>
        <taxon>Oomycota</taxon>
        <taxon>Peronosporomycetes</taxon>
        <taxon>Peronosporales</taxon>
        <taxon>Peronosporaceae</taxon>
        <taxon>Phytophthora</taxon>
    </lineage>
</organism>
<name>A0A6A3NU02_9STRA</name>
<evidence type="ECO:0000256" key="1">
    <source>
        <dbReference type="ARBA" id="ARBA00004123"/>
    </source>
</evidence>
<feature type="compositionally biased region" description="Basic and acidic residues" evidence="5">
    <location>
        <begin position="882"/>
        <end position="913"/>
    </location>
</feature>
<feature type="compositionally biased region" description="Acidic residues" evidence="5">
    <location>
        <begin position="114"/>
        <end position="127"/>
    </location>
</feature>
<dbReference type="EMBL" id="QXFT01000140">
    <property type="protein sequence ID" value="KAE9353432.1"/>
    <property type="molecule type" value="Genomic_DNA"/>
</dbReference>
<feature type="region of interest" description="Disordered" evidence="5">
    <location>
        <begin position="643"/>
        <end position="686"/>
    </location>
</feature>
<feature type="compositionally biased region" description="Low complexity" evidence="5">
    <location>
        <begin position="943"/>
        <end position="985"/>
    </location>
</feature>
<dbReference type="Proteomes" id="UP000434957">
    <property type="component" value="Unassembled WGS sequence"/>
</dbReference>
<dbReference type="GO" id="GO:0005634">
    <property type="term" value="C:nucleus"/>
    <property type="evidence" value="ECO:0007669"/>
    <property type="project" value="UniProtKB-SubCell"/>
</dbReference>
<feature type="region of interest" description="Disordered" evidence="5">
    <location>
        <begin position="736"/>
        <end position="822"/>
    </location>
</feature>
<evidence type="ECO:0000313" key="11">
    <source>
        <dbReference type="Proteomes" id="UP000434957"/>
    </source>
</evidence>
<feature type="compositionally biased region" description="Basic and acidic residues" evidence="5">
    <location>
        <begin position="1007"/>
        <end position="1016"/>
    </location>
</feature>
<dbReference type="GO" id="GO:0033186">
    <property type="term" value="C:CAF-1 complex"/>
    <property type="evidence" value="ECO:0007669"/>
    <property type="project" value="TreeGrafter"/>
</dbReference>
<feature type="compositionally biased region" description="Low complexity" evidence="5">
    <location>
        <begin position="202"/>
        <end position="217"/>
    </location>
</feature>
<evidence type="ECO:0000313" key="8">
    <source>
        <dbReference type="EMBL" id="KAE9048929.1"/>
    </source>
</evidence>
<dbReference type="InterPro" id="IPR022043">
    <property type="entry name" value="CAF1A_DD"/>
</dbReference>
<dbReference type="Proteomes" id="UP000435112">
    <property type="component" value="Unassembled WGS sequence"/>
</dbReference>
<dbReference type="OrthoDB" id="79480at2759"/>
<feature type="compositionally biased region" description="Basic residues" evidence="5">
    <location>
        <begin position="72"/>
        <end position="104"/>
    </location>
</feature>